<sequence length="166" mass="18396">MLLSFRITVKATFARTFFYPANINAARQSGDNSRLYCPRISPFQGTPIFATELLGYSTLAGFMVFDVGAARALAKKERINNAVRAYIAWRDPPTRRKPILTIPARPGGIDDKIEERRARRRPALKSSEGFGFIVSAARIPGARCDEKESLTGKPCPPPLSAVITRR</sequence>
<feature type="region of interest" description="Disordered" evidence="1">
    <location>
        <begin position="145"/>
        <end position="166"/>
    </location>
</feature>
<dbReference type="Proteomes" id="UP000310200">
    <property type="component" value="Unassembled WGS sequence"/>
</dbReference>
<reference evidence="2 3" key="1">
    <citation type="journal article" date="2019" name="Philos. Trans. R. Soc. Lond., B, Biol. Sci.">
        <title>Ant behaviour and brain gene expression of defending hosts depend on the ecological success of the intruding social parasite.</title>
        <authorList>
            <person name="Kaur R."/>
            <person name="Stoldt M."/>
            <person name="Jongepier E."/>
            <person name="Feldmeyer B."/>
            <person name="Menzel F."/>
            <person name="Bornberg-Bauer E."/>
            <person name="Foitzik S."/>
        </authorList>
    </citation>
    <scope>NUCLEOTIDE SEQUENCE [LARGE SCALE GENOMIC DNA]</scope>
    <source>
        <tissue evidence="2">Whole body</tissue>
    </source>
</reference>
<organism evidence="2 3">
    <name type="scientific">Temnothorax longispinosus</name>
    <dbReference type="NCBI Taxonomy" id="300112"/>
    <lineage>
        <taxon>Eukaryota</taxon>
        <taxon>Metazoa</taxon>
        <taxon>Ecdysozoa</taxon>
        <taxon>Arthropoda</taxon>
        <taxon>Hexapoda</taxon>
        <taxon>Insecta</taxon>
        <taxon>Pterygota</taxon>
        <taxon>Neoptera</taxon>
        <taxon>Endopterygota</taxon>
        <taxon>Hymenoptera</taxon>
        <taxon>Apocrita</taxon>
        <taxon>Aculeata</taxon>
        <taxon>Formicoidea</taxon>
        <taxon>Formicidae</taxon>
        <taxon>Myrmicinae</taxon>
        <taxon>Temnothorax</taxon>
    </lineage>
</organism>
<keyword evidence="3" id="KW-1185">Reference proteome</keyword>
<proteinExistence type="predicted"/>
<accession>A0A4S2J9B6</accession>
<evidence type="ECO:0000256" key="1">
    <source>
        <dbReference type="SAM" id="MobiDB-lite"/>
    </source>
</evidence>
<evidence type="ECO:0000313" key="2">
    <source>
        <dbReference type="EMBL" id="TGZ31862.1"/>
    </source>
</evidence>
<evidence type="ECO:0000313" key="3">
    <source>
        <dbReference type="Proteomes" id="UP000310200"/>
    </source>
</evidence>
<comment type="caution">
    <text evidence="2">The sequence shown here is derived from an EMBL/GenBank/DDBJ whole genome shotgun (WGS) entry which is preliminary data.</text>
</comment>
<dbReference type="AlphaFoldDB" id="A0A4S2J9B6"/>
<dbReference type="EMBL" id="QBLH01003980">
    <property type="protein sequence ID" value="TGZ31862.1"/>
    <property type="molecule type" value="Genomic_DNA"/>
</dbReference>
<protein>
    <submittedName>
        <fullName evidence="2">Uncharacterized protein</fullName>
    </submittedName>
</protein>
<name>A0A4S2J9B6_9HYME</name>
<gene>
    <name evidence="2" type="ORF">DBV15_01202</name>
</gene>